<feature type="transmembrane region" description="Helical" evidence="7">
    <location>
        <begin position="597"/>
        <end position="619"/>
    </location>
</feature>
<evidence type="ECO:0000256" key="6">
    <source>
        <dbReference type="SAM" id="MobiDB-lite"/>
    </source>
</evidence>
<name>A0ABM3P6T6_ACIJB</name>
<feature type="region of interest" description="Disordered" evidence="6">
    <location>
        <begin position="366"/>
        <end position="407"/>
    </location>
</feature>
<keyword evidence="5" id="KW-1015">Disulfide bond</keyword>
<reference evidence="11" key="1">
    <citation type="submission" date="2025-08" db="UniProtKB">
        <authorList>
            <consortium name="RefSeq"/>
        </authorList>
    </citation>
    <scope>IDENTIFICATION</scope>
    <source>
        <tissue evidence="11">Blood</tissue>
    </source>
</reference>
<feature type="transmembrane region" description="Helical" evidence="7">
    <location>
        <begin position="625"/>
        <end position="647"/>
    </location>
</feature>
<evidence type="ECO:0000256" key="7">
    <source>
        <dbReference type="SAM" id="Phobius"/>
    </source>
</evidence>
<evidence type="ECO:0000313" key="11">
    <source>
        <dbReference type="RefSeq" id="XP_053067382.1"/>
    </source>
</evidence>
<comment type="subcellular location">
    <subcellularLocation>
        <location evidence="1">Membrane</location>
        <topology evidence="1">Multi-pass membrane protein</topology>
    </subcellularLocation>
</comment>
<organism evidence="10 11">
    <name type="scientific">Acinonyx jubatus</name>
    <name type="common">Cheetah</name>
    <dbReference type="NCBI Taxonomy" id="32536"/>
    <lineage>
        <taxon>Eukaryota</taxon>
        <taxon>Metazoa</taxon>
        <taxon>Chordata</taxon>
        <taxon>Craniata</taxon>
        <taxon>Vertebrata</taxon>
        <taxon>Euteleostomi</taxon>
        <taxon>Mammalia</taxon>
        <taxon>Eutheria</taxon>
        <taxon>Laurasiatheria</taxon>
        <taxon>Carnivora</taxon>
        <taxon>Feliformia</taxon>
        <taxon>Felidae</taxon>
        <taxon>Felinae</taxon>
        <taxon>Acinonyx</taxon>
    </lineage>
</organism>
<evidence type="ECO:0000256" key="1">
    <source>
        <dbReference type="ARBA" id="ARBA00004141"/>
    </source>
</evidence>
<dbReference type="Gene3D" id="2.60.220.50">
    <property type="match status" value="1"/>
</dbReference>
<dbReference type="InterPro" id="IPR000832">
    <property type="entry name" value="GPCR_2_secretin-like"/>
</dbReference>
<dbReference type="PANTHER" id="PTHR12011">
    <property type="entry name" value="ADHESION G-PROTEIN COUPLED RECEPTOR"/>
    <property type="match status" value="1"/>
</dbReference>
<dbReference type="PANTHER" id="PTHR12011:SF285">
    <property type="entry name" value="ADHESION G PROTEIN-COUPLED RECEPTOR G3"/>
    <property type="match status" value="1"/>
</dbReference>
<feature type="transmembrane region" description="Helical" evidence="7">
    <location>
        <begin position="556"/>
        <end position="576"/>
    </location>
</feature>
<evidence type="ECO:0000256" key="3">
    <source>
        <dbReference type="ARBA" id="ARBA00022989"/>
    </source>
</evidence>
<sequence>MVTSSQGQALSQRGWAVAEKSSRLMLSCREGQKPPSDFRPASHLTMDRGGSWRPAPGADQDGEVQCMENSRILEQPRNVCLGLINEGNYESFHLENTAGCFTKCRQSGNEPCDLKNLQRYWLKYEFHLVENQMGIVNTSFLKAVVQSVSTNISEDLLFSLTPSQVPRPVTEEEHEPPDRVRLPRSLFESLQDSRSVVRLAITLLDIGPGNLFKGPKLSLEDSSSVLNNRLVGLSLGNISVSRLAEPLEITFSHQRPPSNMTFSCVFWDVTKGSTGDWSSTGCSTELSAKRTVCRCDHLTFFALLLRPILDRATVQALIRISQAGCGASMIFLAFTVLLYAALSPQQPHSLRLRASRECERCHPCPQPSPRLGHSPHPQQAEHDLPAGRAAGPCEPGLERQKESSPTLEGGPWRLKFYRQRFKSEDAPKVHVALSISLFLLNLAFFINVGHGREPSDATCWARGAIFHYFLLCTFTWMGLEAFHLYLLVIKVFNTYFGHYFLKLSLVGWGLPALIVIGTGSANSYGHYAIRDKKNMATLELCWFREKTAVSALYVTVHGYFLITCLFSAVVLGLVAWKIFTLSTATAGKEQGPNWKGVLTVLGLSSLVGVTWWLAILTPLGRSTVYVFALFNSLQGVFIFCWFAVLYFPSRTAVASSSGTARIDQVHTASQE</sequence>
<gene>
    <name evidence="11" type="primary">ADGRG3</name>
</gene>
<keyword evidence="10" id="KW-1185">Reference proteome</keyword>
<feature type="transmembrane region" description="Helical" evidence="7">
    <location>
        <begin position="429"/>
        <end position="446"/>
    </location>
</feature>
<keyword evidence="4 7" id="KW-0472">Membrane</keyword>
<dbReference type="Gene3D" id="1.20.1070.10">
    <property type="entry name" value="Rhodopsin 7-helix transmembrane proteins"/>
    <property type="match status" value="1"/>
</dbReference>
<feature type="domain" description="GAIN-B" evidence="8">
    <location>
        <begin position="156"/>
        <end position="311"/>
    </location>
</feature>
<feature type="transmembrane region" description="Helical" evidence="7">
    <location>
        <begin position="320"/>
        <end position="342"/>
    </location>
</feature>
<dbReference type="InterPro" id="IPR000203">
    <property type="entry name" value="GPS"/>
</dbReference>
<dbReference type="GeneID" id="106977043"/>
<dbReference type="Pfam" id="PF01825">
    <property type="entry name" value="GPS"/>
    <property type="match status" value="1"/>
</dbReference>
<evidence type="ECO:0000259" key="8">
    <source>
        <dbReference type="PROSITE" id="PS50221"/>
    </source>
</evidence>
<dbReference type="PRINTS" id="PR00249">
    <property type="entry name" value="GPCRSECRETIN"/>
</dbReference>
<accession>A0ABM3P6T6</accession>
<dbReference type="Pfam" id="PF00002">
    <property type="entry name" value="7tm_2"/>
    <property type="match status" value="1"/>
</dbReference>
<feature type="domain" description="G-protein coupled receptors family 2 profile 2" evidence="9">
    <location>
        <begin position="429"/>
        <end position="646"/>
    </location>
</feature>
<dbReference type="RefSeq" id="XP_053067382.1">
    <property type="nucleotide sequence ID" value="XM_053211407.1"/>
</dbReference>
<feature type="transmembrane region" description="Helical" evidence="7">
    <location>
        <begin position="466"/>
        <end position="487"/>
    </location>
</feature>
<dbReference type="InterPro" id="IPR046338">
    <property type="entry name" value="GAIN_dom_sf"/>
</dbReference>
<dbReference type="PROSITE" id="PS50221">
    <property type="entry name" value="GAIN_B"/>
    <property type="match status" value="1"/>
</dbReference>
<evidence type="ECO:0000256" key="2">
    <source>
        <dbReference type="ARBA" id="ARBA00022692"/>
    </source>
</evidence>
<feature type="transmembrane region" description="Helical" evidence="7">
    <location>
        <begin position="499"/>
        <end position="517"/>
    </location>
</feature>
<dbReference type="InterPro" id="IPR057244">
    <property type="entry name" value="GAIN_B"/>
</dbReference>
<evidence type="ECO:0000256" key="4">
    <source>
        <dbReference type="ARBA" id="ARBA00023136"/>
    </source>
</evidence>
<proteinExistence type="predicted"/>
<evidence type="ECO:0000313" key="10">
    <source>
        <dbReference type="Proteomes" id="UP001652583"/>
    </source>
</evidence>
<keyword evidence="11" id="KW-0675">Receptor</keyword>
<dbReference type="InterPro" id="IPR017981">
    <property type="entry name" value="GPCR_2-like_7TM"/>
</dbReference>
<dbReference type="SMART" id="SM00303">
    <property type="entry name" value="GPS"/>
    <property type="match status" value="1"/>
</dbReference>
<keyword evidence="2 7" id="KW-0812">Transmembrane</keyword>
<dbReference type="PROSITE" id="PS50261">
    <property type="entry name" value="G_PROTEIN_RECEP_F2_4"/>
    <property type="match status" value="1"/>
</dbReference>
<evidence type="ECO:0000256" key="5">
    <source>
        <dbReference type="ARBA" id="ARBA00023157"/>
    </source>
</evidence>
<keyword evidence="3 7" id="KW-1133">Transmembrane helix</keyword>
<protein>
    <submittedName>
        <fullName evidence="11">Adhesion G protein-coupled receptor G3 isoform X1</fullName>
    </submittedName>
</protein>
<dbReference type="Proteomes" id="UP001652583">
    <property type="component" value="Chromosome E2"/>
</dbReference>
<evidence type="ECO:0000259" key="9">
    <source>
        <dbReference type="PROSITE" id="PS50261"/>
    </source>
</evidence>